<feature type="transmembrane region" description="Helical" evidence="6">
    <location>
        <begin position="343"/>
        <end position="362"/>
    </location>
</feature>
<sequence length="512" mass="53358">MERHETAAAPPGVLGGERNKGDARVTDIDESLQARGAAPPTPSPTPWRAVSVVMVGTFMAILDSFIVVVAEPAIKADLGASSGELQWIMAGYQLTYAVFLITGGRLGDLHGRKRIFTLGMALFTLSSTACALSGTAIALIAARLAQGLGAALMVPQVFAVITLLVPEKDRHRAFGVLGMVIGLATSGGQLIGGLLIGADLFGSGWRPVFWINVPIGLATILLAMRYVPESRATRARGIDIPGVTVLTIALFLVVFPLIQGHEAGWPWWTWASLAASVAAFAVFAHVERWIGNRGGDPLLRLSLFATRSFSVGIVLVLAIYAVLTSYYLVLSIALQDGLDMSALGAGLVYTPAALTFFVFSVIASRLVPKYGRRVLEIGAIVLAVGYASTVIVLTSGLQLTPGLIIPTLMLQSVGGGLLITPSLNAVLSRIDPDDVGLASGVLSTSQQVGGALGVAIIGLVFFSSFRPAAEGKVGAAAHALAMSSIFTLITAIVATLLVYLLPAGRARGGDRP</sequence>
<dbReference type="PANTHER" id="PTHR42718:SF39">
    <property type="entry name" value="ACTINORHODIN TRANSPORTER-RELATED"/>
    <property type="match status" value="1"/>
</dbReference>
<feature type="transmembrane region" description="Helical" evidence="6">
    <location>
        <begin position="298"/>
        <end position="323"/>
    </location>
</feature>
<dbReference type="PRINTS" id="PR01036">
    <property type="entry name" value="TCRTETB"/>
</dbReference>
<feature type="transmembrane region" description="Helical" evidence="6">
    <location>
        <begin position="49"/>
        <end position="70"/>
    </location>
</feature>
<dbReference type="InterPro" id="IPR011701">
    <property type="entry name" value="MFS"/>
</dbReference>
<feature type="transmembrane region" description="Helical" evidence="6">
    <location>
        <begin position="115"/>
        <end position="142"/>
    </location>
</feature>
<proteinExistence type="predicted"/>
<feature type="domain" description="Major facilitator superfamily (MFS) profile" evidence="7">
    <location>
        <begin position="49"/>
        <end position="505"/>
    </location>
</feature>
<dbReference type="RefSeq" id="WP_387343961.1">
    <property type="nucleotide sequence ID" value="NZ_JBIAXI010000014.1"/>
</dbReference>
<feature type="transmembrane region" description="Helical" evidence="6">
    <location>
        <begin position="477"/>
        <end position="501"/>
    </location>
</feature>
<keyword evidence="2 6" id="KW-0812">Transmembrane</keyword>
<reference evidence="8 9" key="1">
    <citation type="submission" date="2024-10" db="EMBL/GenBank/DDBJ databases">
        <title>The Natural Products Discovery Center: Release of the First 8490 Sequenced Strains for Exploring Actinobacteria Biosynthetic Diversity.</title>
        <authorList>
            <person name="Kalkreuter E."/>
            <person name="Kautsar S.A."/>
            <person name="Yang D."/>
            <person name="Bader C.D."/>
            <person name="Teijaro C.N."/>
            <person name="Fluegel L."/>
            <person name="Davis C.M."/>
            <person name="Simpson J.R."/>
            <person name="Lauterbach L."/>
            <person name="Steele A.D."/>
            <person name="Gui C."/>
            <person name="Meng S."/>
            <person name="Li G."/>
            <person name="Viehrig K."/>
            <person name="Ye F."/>
            <person name="Su P."/>
            <person name="Kiefer A.F."/>
            <person name="Nichols A."/>
            <person name="Cepeda A.J."/>
            <person name="Yan W."/>
            <person name="Fan B."/>
            <person name="Jiang Y."/>
            <person name="Adhikari A."/>
            <person name="Zheng C.-J."/>
            <person name="Schuster L."/>
            <person name="Cowan T.M."/>
            <person name="Smanski M.J."/>
            <person name="Chevrette M.G."/>
            <person name="De Carvalho L.P.S."/>
            <person name="Shen B."/>
        </authorList>
    </citation>
    <scope>NUCLEOTIDE SEQUENCE [LARGE SCALE GENOMIC DNA]</scope>
    <source>
        <strain evidence="8 9">NPDC001281</strain>
    </source>
</reference>
<keyword evidence="9" id="KW-1185">Reference proteome</keyword>
<feature type="transmembrane region" description="Helical" evidence="6">
    <location>
        <begin position="173"/>
        <end position="196"/>
    </location>
</feature>
<dbReference type="InterPro" id="IPR020846">
    <property type="entry name" value="MFS_dom"/>
</dbReference>
<organism evidence="8 9">
    <name type="scientific">Microtetraspora fusca</name>
    <dbReference type="NCBI Taxonomy" id="1997"/>
    <lineage>
        <taxon>Bacteria</taxon>
        <taxon>Bacillati</taxon>
        <taxon>Actinomycetota</taxon>
        <taxon>Actinomycetes</taxon>
        <taxon>Streptosporangiales</taxon>
        <taxon>Streptosporangiaceae</taxon>
        <taxon>Microtetraspora</taxon>
    </lineage>
</organism>
<dbReference type="PROSITE" id="PS50850">
    <property type="entry name" value="MFS"/>
    <property type="match status" value="1"/>
</dbReference>
<evidence type="ECO:0000256" key="2">
    <source>
        <dbReference type="ARBA" id="ARBA00022692"/>
    </source>
</evidence>
<comment type="subcellular location">
    <subcellularLocation>
        <location evidence="1">Cell membrane</location>
        <topology evidence="1">Multi-pass membrane protein</topology>
    </subcellularLocation>
</comment>
<dbReference type="PANTHER" id="PTHR42718">
    <property type="entry name" value="MAJOR FACILITATOR SUPERFAMILY MULTIDRUG TRANSPORTER MFSC"/>
    <property type="match status" value="1"/>
</dbReference>
<feature type="transmembrane region" description="Helical" evidence="6">
    <location>
        <begin position="265"/>
        <end position="286"/>
    </location>
</feature>
<dbReference type="SUPFAM" id="SSF103473">
    <property type="entry name" value="MFS general substrate transporter"/>
    <property type="match status" value="1"/>
</dbReference>
<dbReference type="InterPro" id="IPR036259">
    <property type="entry name" value="MFS_trans_sf"/>
</dbReference>
<comment type="caution">
    <text evidence="8">The sequence shown here is derived from an EMBL/GenBank/DDBJ whole genome shotgun (WGS) entry which is preliminary data.</text>
</comment>
<feature type="transmembrane region" description="Helical" evidence="6">
    <location>
        <begin position="148"/>
        <end position="166"/>
    </location>
</feature>
<feature type="transmembrane region" description="Helical" evidence="6">
    <location>
        <begin position="448"/>
        <end position="465"/>
    </location>
</feature>
<evidence type="ECO:0000256" key="1">
    <source>
        <dbReference type="ARBA" id="ARBA00004651"/>
    </source>
</evidence>
<evidence type="ECO:0000259" key="7">
    <source>
        <dbReference type="PROSITE" id="PS50850"/>
    </source>
</evidence>
<dbReference type="CDD" id="cd17321">
    <property type="entry name" value="MFS_MMR_MDR_like"/>
    <property type="match status" value="1"/>
</dbReference>
<feature type="transmembrane region" description="Helical" evidence="6">
    <location>
        <begin position="403"/>
        <end position="427"/>
    </location>
</feature>
<evidence type="ECO:0000256" key="6">
    <source>
        <dbReference type="SAM" id="Phobius"/>
    </source>
</evidence>
<dbReference type="Pfam" id="PF07690">
    <property type="entry name" value="MFS_1"/>
    <property type="match status" value="1"/>
</dbReference>
<evidence type="ECO:0000313" key="9">
    <source>
        <dbReference type="Proteomes" id="UP001602119"/>
    </source>
</evidence>
<dbReference type="EMBL" id="JBIAXI010000014">
    <property type="protein sequence ID" value="MFF4775741.1"/>
    <property type="molecule type" value="Genomic_DNA"/>
</dbReference>
<feature type="transmembrane region" description="Helical" evidence="6">
    <location>
        <begin position="240"/>
        <end position="259"/>
    </location>
</feature>
<feature type="transmembrane region" description="Helical" evidence="6">
    <location>
        <begin position="208"/>
        <end position="228"/>
    </location>
</feature>
<feature type="region of interest" description="Disordered" evidence="5">
    <location>
        <begin position="1"/>
        <end position="21"/>
    </location>
</feature>
<protein>
    <submittedName>
        <fullName evidence="8">MFS transporter</fullName>
    </submittedName>
</protein>
<dbReference type="Gene3D" id="1.20.1720.10">
    <property type="entry name" value="Multidrug resistance protein D"/>
    <property type="match status" value="1"/>
</dbReference>
<evidence type="ECO:0000256" key="4">
    <source>
        <dbReference type="ARBA" id="ARBA00023136"/>
    </source>
</evidence>
<feature type="transmembrane region" description="Helical" evidence="6">
    <location>
        <begin position="374"/>
        <end position="397"/>
    </location>
</feature>
<feature type="transmembrane region" description="Helical" evidence="6">
    <location>
        <begin position="85"/>
        <end position="103"/>
    </location>
</feature>
<evidence type="ECO:0000256" key="5">
    <source>
        <dbReference type="SAM" id="MobiDB-lite"/>
    </source>
</evidence>
<gene>
    <name evidence="8" type="ORF">ACFY05_23075</name>
</gene>
<accession>A0ABW6V8V8</accession>
<keyword evidence="3 6" id="KW-1133">Transmembrane helix</keyword>
<evidence type="ECO:0000313" key="8">
    <source>
        <dbReference type="EMBL" id="MFF4775741.1"/>
    </source>
</evidence>
<keyword evidence="4 6" id="KW-0472">Membrane</keyword>
<name>A0ABW6V8V8_MICFU</name>
<dbReference type="Proteomes" id="UP001602119">
    <property type="component" value="Unassembled WGS sequence"/>
</dbReference>
<evidence type="ECO:0000256" key="3">
    <source>
        <dbReference type="ARBA" id="ARBA00022989"/>
    </source>
</evidence>
<dbReference type="Gene3D" id="1.20.1250.20">
    <property type="entry name" value="MFS general substrate transporter like domains"/>
    <property type="match status" value="1"/>
</dbReference>